<keyword evidence="1" id="KW-0812">Transmembrane</keyword>
<keyword evidence="1" id="KW-0472">Membrane</keyword>
<sequence length="66" mass="7318">MRSPQHANQKGAKRDNIPELTTILVILHVACTLAAFVTRLIHEPRPVGAAASRFVTQITGEEEKRE</sequence>
<evidence type="ECO:0000313" key="3">
    <source>
        <dbReference type="Proteomes" id="UP000189286"/>
    </source>
</evidence>
<gene>
    <name evidence="2" type="ORF">BSK71_11105</name>
</gene>
<evidence type="ECO:0000313" key="2">
    <source>
        <dbReference type="EMBL" id="ONK05920.1"/>
    </source>
</evidence>
<proteinExistence type="predicted"/>
<feature type="transmembrane region" description="Helical" evidence="1">
    <location>
        <begin position="20"/>
        <end position="41"/>
    </location>
</feature>
<protein>
    <submittedName>
        <fullName evidence="2">Uncharacterized protein</fullName>
    </submittedName>
</protein>
<dbReference type="Proteomes" id="UP000189286">
    <property type="component" value="Unassembled WGS sequence"/>
</dbReference>
<comment type="caution">
    <text evidence="2">The sequence shown here is derived from an EMBL/GenBank/DDBJ whole genome shotgun (WGS) entry which is preliminary data.</text>
</comment>
<evidence type="ECO:0000256" key="1">
    <source>
        <dbReference type="SAM" id="Phobius"/>
    </source>
</evidence>
<dbReference type="EMBL" id="MPUJ01000006">
    <property type="protein sequence ID" value="ONK05920.1"/>
    <property type="molecule type" value="Genomic_DNA"/>
</dbReference>
<keyword evidence="1" id="KW-1133">Transmembrane helix</keyword>
<organism evidence="2 3">
    <name type="scientific">Pectobacterium actinidiae</name>
    <dbReference type="NCBI Taxonomy" id="1507808"/>
    <lineage>
        <taxon>Bacteria</taxon>
        <taxon>Pseudomonadati</taxon>
        <taxon>Pseudomonadota</taxon>
        <taxon>Gammaproteobacteria</taxon>
        <taxon>Enterobacterales</taxon>
        <taxon>Pectobacteriaceae</taxon>
        <taxon>Pectobacterium</taxon>
    </lineage>
</organism>
<accession>A0A1V2R376</accession>
<dbReference type="AlphaFoldDB" id="A0A1V2R376"/>
<reference evidence="3" key="1">
    <citation type="submission" date="2016-11" db="EMBL/GenBank/DDBJ databases">
        <authorList>
            <person name="Panda P."/>
            <person name="Visnovsky S."/>
            <person name="Pitman A."/>
        </authorList>
    </citation>
    <scope>NUCLEOTIDE SEQUENCE [LARGE SCALE GENOMIC DNA]</scope>
    <source>
        <strain evidence="3">ICMP 9972</strain>
    </source>
</reference>
<name>A0A1V2R376_9GAMM</name>